<dbReference type="EMBL" id="UZAF01017186">
    <property type="protein sequence ID" value="VDO38906.1"/>
    <property type="molecule type" value="Genomic_DNA"/>
</dbReference>
<protein>
    <submittedName>
        <fullName evidence="1">Uncharacterized protein</fullName>
    </submittedName>
</protein>
<evidence type="ECO:0000313" key="2">
    <source>
        <dbReference type="Proteomes" id="UP000268014"/>
    </source>
</evidence>
<dbReference type="Proteomes" id="UP000268014">
    <property type="component" value="Unassembled WGS sequence"/>
</dbReference>
<sequence>MWYTVRRRPSEEMFNPRCTLSTTKHVGGSVTVYAASSIGIAPFLKIDGTMTGEFYRNMTLSCRGHSIIVNSEPDFQSGGTTHWT</sequence>
<organism evidence="1 2">
    <name type="scientific">Haemonchus placei</name>
    <name type="common">Barber's pole worm</name>
    <dbReference type="NCBI Taxonomy" id="6290"/>
    <lineage>
        <taxon>Eukaryota</taxon>
        <taxon>Metazoa</taxon>
        <taxon>Ecdysozoa</taxon>
        <taxon>Nematoda</taxon>
        <taxon>Chromadorea</taxon>
        <taxon>Rhabditida</taxon>
        <taxon>Rhabditina</taxon>
        <taxon>Rhabditomorpha</taxon>
        <taxon>Strongyloidea</taxon>
        <taxon>Trichostrongylidae</taxon>
        <taxon>Haemonchus</taxon>
    </lineage>
</organism>
<keyword evidence="2" id="KW-1185">Reference proteome</keyword>
<reference evidence="1 2" key="1">
    <citation type="submission" date="2018-11" db="EMBL/GenBank/DDBJ databases">
        <authorList>
            <consortium name="Pathogen Informatics"/>
        </authorList>
    </citation>
    <scope>NUCLEOTIDE SEQUENCE [LARGE SCALE GENOMIC DNA]</scope>
    <source>
        <strain evidence="1 2">MHpl1</strain>
    </source>
</reference>
<name>A0A3P7UVH2_HAEPC</name>
<dbReference type="Gene3D" id="3.30.420.10">
    <property type="entry name" value="Ribonuclease H-like superfamily/Ribonuclease H"/>
    <property type="match status" value="1"/>
</dbReference>
<dbReference type="AlphaFoldDB" id="A0A3P7UVH2"/>
<dbReference type="GO" id="GO:0003676">
    <property type="term" value="F:nucleic acid binding"/>
    <property type="evidence" value="ECO:0007669"/>
    <property type="project" value="InterPro"/>
</dbReference>
<proteinExistence type="predicted"/>
<dbReference type="InterPro" id="IPR036397">
    <property type="entry name" value="RNaseH_sf"/>
</dbReference>
<accession>A0A3P7UVH2</accession>
<evidence type="ECO:0000313" key="1">
    <source>
        <dbReference type="EMBL" id="VDO38906.1"/>
    </source>
</evidence>
<gene>
    <name evidence="1" type="ORF">HPLM_LOCUS9986</name>
</gene>